<protein>
    <submittedName>
        <fullName evidence="10">Uncharacterized protein</fullName>
    </submittedName>
</protein>
<feature type="compositionally biased region" description="Low complexity" evidence="6">
    <location>
        <begin position="1946"/>
        <end position="1962"/>
    </location>
</feature>
<feature type="region of interest" description="Disordered" evidence="6">
    <location>
        <begin position="1"/>
        <end position="130"/>
    </location>
</feature>
<dbReference type="EnsemblMetazoa" id="XM_038194521.1">
    <property type="protein sequence ID" value="XP_038050449.1"/>
    <property type="gene ID" value="LOC119723720"/>
</dbReference>
<feature type="compositionally biased region" description="Polar residues" evidence="6">
    <location>
        <begin position="1652"/>
        <end position="1661"/>
    </location>
</feature>
<dbReference type="PROSITE" id="PS50002">
    <property type="entry name" value="SH3"/>
    <property type="match status" value="1"/>
</dbReference>
<dbReference type="CDD" id="cd01224">
    <property type="entry name" value="PH_Collybistin_ASEF"/>
    <property type="match status" value="1"/>
</dbReference>
<dbReference type="SUPFAM" id="SSF48065">
    <property type="entry name" value="DBL homology domain (DH-domain)"/>
    <property type="match status" value="1"/>
</dbReference>
<dbReference type="EnsemblMetazoa" id="XM_038194520.1">
    <property type="protein sequence ID" value="XP_038050448.1"/>
    <property type="gene ID" value="LOC119723720"/>
</dbReference>
<dbReference type="PROSITE" id="PS00741">
    <property type="entry name" value="DH_1"/>
    <property type="match status" value="1"/>
</dbReference>
<feature type="compositionally biased region" description="Polar residues" evidence="6">
    <location>
        <begin position="88"/>
        <end position="101"/>
    </location>
</feature>
<feature type="region of interest" description="Disordered" evidence="6">
    <location>
        <begin position="1463"/>
        <end position="1604"/>
    </location>
</feature>
<feature type="compositionally biased region" description="Polar residues" evidence="6">
    <location>
        <begin position="291"/>
        <end position="309"/>
    </location>
</feature>
<keyword evidence="4" id="KW-0344">Guanine-nucleotide releasing factor</keyword>
<feature type="region of interest" description="Disordered" evidence="6">
    <location>
        <begin position="934"/>
        <end position="977"/>
    </location>
</feature>
<feature type="region of interest" description="Disordered" evidence="6">
    <location>
        <begin position="1938"/>
        <end position="1969"/>
    </location>
</feature>
<feature type="domain" description="SH3" evidence="7">
    <location>
        <begin position="2205"/>
        <end position="2264"/>
    </location>
</feature>
<feature type="compositionally biased region" description="Basic and acidic residues" evidence="6">
    <location>
        <begin position="256"/>
        <end position="266"/>
    </location>
</feature>
<dbReference type="GO" id="GO:0005737">
    <property type="term" value="C:cytoplasm"/>
    <property type="evidence" value="ECO:0007669"/>
    <property type="project" value="UniProtKB-SubCell"/>
</dbReference>
<dbReference type="PROSITE" id="PS50003">
    <property type="entry name" value="PH_DOMAIN"/>
    <property type="match status" value="1"/>
</dbReference>
<dbReference type="GeneID" id="119723720"/>
<dbReference type="SMART" id="SM00326">
    <property type="entry name" value="SH3"/>
    <property type="match status" value="1"/>
</dbReference>
<feature type="compositionally biased region" description="Basic and acidic residues" evidence="6">
    <location>
        <begin position="1525"/>
        <end position="1551"/>
    </location>
</feature>
<feature type="compositionally biased region" description="Polar residues" evidence="6">
    <location>
        <begin position="118"/>
        <end position="127"/>
    </location>
</feature>
<organism evidence="10 11">
    <name type="scientific">Patiria miniata</name>
    <name type="common">Bat star</name>
    <name type="synonym">Asterina miniata</name>
    <dbReference type="NCBI Taxonomy" id="46514"/>
    <lineage>
        <taxon>Eukaryota</taxon>
        <taxon>Metazoa</taxon>
        <taxon>Echinodermata</taxon>
        <taxon>Eleutherozoa</taxon>
        <taxon>Asterozoa</taxon>
        <taxon>Asteroidea</taxon>
        <taxon>Valvatacea</taxon>
        <taxon>Valvatida</taxon>
        <taxon>Asterinidae</taxon>
        <taxon>Patiria</taxon>
    </lineage>
</organism>
<dbReference type="Gene3D" id="2.30.30.40">
    <property type="entry name" value="SH3 Domains"/>
    <property type="match status" value="1"/>
</dbReference>
<dbReference type="SUPFAM" id="SSF50044">
    <property type="entry name" value="SH3-domain"/>
    <property type="match status" value="1"/>
</dbReference>
<feature type="region of interest" description="Disordered" evidence="6">
    <location>
        <begin position="1652"/>
        <end position="1698"/>
    </location>
</feature>
<dbReference type="Pfam" id="PF22697">
    <property type="entry name" value="SOS1_NGEF_PH"/>
    <property type="match status" value="1"/>
</dbReference>
<dbReference type="SUPFAM" id="SSF50729">
    <property type="entry name" value="PH domain-like"/>
    <property type="match status" value="1"/>
</dbReference>
<dbReference type="OMA" id="DCATSEI"/>
<feature type="region of interest" description="Disordered" evidence="6">
    <location>
        <begin position="1855"/>
        <end position="1887"/>
    </location>
</feature>
<dbReference type="InterPro" id="IPR001452">
    <property type="entry name" value="SH3_domain"/>
</dbReference>
<feature type="compositionally biased region" description="Polar residues" evidence="6">
    <location>
        <begin position="410"/>
        <end position="446"/>
    </location>
</feature>
<feature type="region of interest" description="Disordered" evidence="6">
    <location>
        <begin position="1125"/>
        <end position="1203"/>
    </location>
</feature>
<dbReference type="GO" id="GO:0035556">
    <property type="term" value="P:intracellular signal transduction"/>
    <property type="evidence" value="ECO:0007669"/>
    <property type="project" value="InterPro"/>
</dbReference>
<dbReference type="OrthoDB" id="660555at2759"/>
<feature type="region of interest" description="Disordered" evidence="6">
    <location>
        <begin position="1398"/>
        <end position="1448"/>
    </location>
</feature>
<sequence>MASTRDRHANAVTNKEGSGMEGAGVPQRQGMATRIPAPKWKTTAKCSGTDLPTTKPTTGTHKTGIRPAQVRTNPRVTRQGVRSKADSESSNDSVRSPTVSRTEQDFEGSRTGLRENLSPLSPSTTLTRRGAFRYGRGVKPLEVLNLGSGATTLPRMRPKRGRDPRNLDIFTNPEVFDAPSNEDSGKSQATKKDKQTKGEQPNTSTRKTSQRPQSLGRVSGIRQMFQESAKITKPGVPKAAGPRISKGIKGGTGPEKGVDNKSESKSPEPLPVSNHSQLGAKTDKPRDQKQIKNTMSHSRTSPNKVNSDINPRPTRSVHSEQKTIEMSPKAPPRRQRTLPSSTNGLSSNRTPIPKTYKIPQETSNTVRSPGTPEPPPRHSKHVSAGSASPRAIPTNIPRPQSLKRRVSYQPGPTQATLSPRHSLPANTRTRLSNKSSLSFPQGTKSLSPIDAVKNHEERQRSHSASQIPLPISRRSSLPQYRQVKLRHKVPQSDRPSPIFRLSLDGADSGTEYSSSLTTTPSECSIDIDQSYEEGSPVCQTTPSRFYSISGLDMAKVQDDSSTENLQKMPFQDTETTPDDVSKEIKQTSNLPAESGECLLHARHREETLTHEATLTQEASPITDIVPKDKETNPAEFGFDGDGSTTPKNETSDTTTSERELLENEAPPSKTCKSDSLGNTKQTDQQNSTYPIERVDPSQSTDSSKCVEGDESVCHTTQSISDSERNLKTFLRTEETVRSVERTEICPRSKSDTEHPKAIGFAQSRMGREIALRVARGDLKASSVDGDGETLCEVASTGENLSEPHEVPSAESSVPTHNTKATVEGTTCISGDQESTVGPQNSRRRRKISSIESPHKALASTGDILRDAQSSDNPAIISGSMILEKMMDTEEAVPRPNHRKNSFHPYAKEKSEVEQRYLQSCSDPIKLLEFLMNVDDPPKVKGQRGERTEPVLVKRRAKSDVQSPSQRRGSTDNQEVSRWSMPSALEQWSQNFWAQLTSTGRSRQGSRTKELDVTGVSDGRVPVTPEMPSANSKTNLTPDKRDRIQGVESQTLLSSERKDSRETSHPNARRQWRKHRWSIPVETGSLPPSIGGTDPIKNVAEPSPESNKIAEPTLKRKSWWRWSFPVPRQKSSRSSLYVKNPNSETLKQDPVASQNSKETHQLPSSQGNKQLAKSAPSVPSRKSGKRAPSFSDIADTSTSSPSPVKIFVDSSYAEQNNGFCHPKPSRDAGLSSIVTDDQQLLNVSADQVPVSTETETASDDAAISSAVRGDQSSASSGPQFKKRLSWKRDKSLEMVCYLERRDSGELTGSEDECISDEEECNENESLSPLSPLEFIPEYQSKIDDAYDDYDDENQDANVPYVLTDHNEELSRASKTASVPTFSAWVLPSDELKSKLESVYAERQKSESDDAGGDVWKLDPNARNSFQSGSAGQEEDLGASPSIYHPESSMRDAVVMSMGIGKRLSLKQRLSIDQDSDLNENTETMGRQSRDSIKEVYSGSRSPTLSILANNNRPKLSRQRSGSGSDSVKDNRRKLDDVSHKSRLRIERDREIKSSVSPSSPAINETSQNTPPKSRKSGQSLTVPVETEINGEQDKEKDTDASVGESLQAFRRRKKSMAIALSEGLLDLQEEHAASLEKTSELQMVSHISQLNQELMQLTQHSPPGTPPIPNYHRRGSLKRSGSRSSLASLPGSATSPRSFPGIRLWKSIAQFQTTSDDPAIVADEPSSNVPSPEKDRSSTLPAPKKTSLKDDEDPKEKTVSPKLLLSRIKQWSKKKGQAKPKARPEIVKLDPKELPEDHGKTDREEKEDKEDDSSTPTKGSLEHLPDYVNIRNNSPKLPHKPLVAFRPVPMSRDTALRQTWHGMPSRKTNGNDDDRDEDRLGGSNFQRSNSLRHPIRQRKRGVSPMENAHLVAMHLSTETIPGSSVDSGIVKDRGTEETYLAGDSDTSSSNLCSPCSSLGGSNPPSRPLSSDIVDLQWEKGSVEGQAMANGGLTEERKLSAVTIGRRESGTGIAKSSRRPMVSRLSISLSSQPPNAASPDTPEAITSPKKVTFSLAEDITKKAVEEDLKRLPKPLHLPRRIKTDPGDTRTIACVVKEVEDEQRDASSQPRPPLRRRAQSELSSIHERSWDDDIKAQPPAVKEEADKSEKGTLARPKSIPDHMSLLEGEGAEMLPRKNSLADLIGSEVGEVLSTFGNQYNFEAYSPDTMPTFAEALWDHVTMDESELAFKAGDVIEVTDMRDKNWWWGCRDEVEGWVPAQFVRLRVSQGETVEECMERLREEREQSNKTLTAKKNRKVSLSFLSNEQVRAKVVEEIITTERDYVRHLHDVCEGYISQALDRPEMFSEEVVNTLFGNIEEIYSFQKGFLLQLEATIIQDRPQLTRIGGCFLEHKSGFETYSEYCNNYPNALRELKQLREKQKYGQFFEACRLLQNMIEINLEGFLLTPVQKICKYPLQLRELLKYTRPQHADYQELQEALEVMKDVALTINDRKRRIENIEKIAAWQKAIGDWEGEDLLEKSTQLIHSGEITMLAGKRWTSGRRAFLFDHQLVVCKKDWKGTLLYKKRIDLDVSEVADMPDGKDLQWSVTVKHAFKIHDTQLNKLHIFSCKGDSEKQEWLKMLAKERESVMKDREKGFSIPTAIREAAMKNVMGDQPSKPQDVAAVVTRKVSEMPYAYQHKILKAPNKKVPLSKGISSTDVFKKKGKGLFGIGKK</sequence>
<feature type="compositionally biased region" description="Basic residues" evidence="6">
    <location>
        <begin position="1670"/>
        <end position="1680"/>
    </location>
</feature>
<feature type="compositionally biased region" description="Polar residues" evidence="6">
    <location>
        <begin position="1552"/>
        <end position="1580"/>
    </location>
</feature>
<feature type="compositionally biased region" description="Polar residues" evidence="6">
    <location>
        <begin position="1497"/>
        <end position="1524"/>
    </location>
</feature>
<feature type="compositionally biased region" description="Polar residues" evidence="6">
    <location>
        <begin position="673"/>
        <end position="689"/>
    </location>
</feature>
<feature type="compositionally biased region" description="Polar residues" evidence="6">
    <location>
        <begin position="1245"/>
        <end position="1254"/>
    </location>
</feature>
<dbReference type="Proteomes" id="UP000887568">
    <property type="component" value="Unplaced"/>
</dbReference>
<feature type="compositionally biased region" description="Basic and acidic residues" evidence="6">
    <location>
        <begin position="281"/>
        <end position="290"/>
    </location>
</feature>
<evidence type="ECO:0000256" key="2">
    <source>
        <dbReference type="ARBA" id="ARBA00022443"/>
    </source>
</evidence>
<dbReference type="CDD" id="cd00160">
    <property type="entry name" value="RhoGEF"/>
    <property type="match status" value="1"/>
</dbReference>
<feature type="region of interest" description="Disordered" evidence="6">
    <location>
        <begin position="1714"/>
        <end position="1825"/>
    </location>
</feature>
<reference evidence="10" key="1">
    <citation type="submission" date="2022-11" db="UniProtKB">
        <authorList>
            <consortium name="EnsemblMetazoa"/>
        </authorList>
    </citation>
    <scope>IDENTIFICATION</scope>
</reference>
<comment type="subcellular location">
    <subcellularLocation>
        <location evidence="1">Cytoplasm</location>
    </subcellularLocation>
</comment>
<dbReference type="InterPro" id="IPR001331">
    <property type="entry name" value="GDS_CDC24_CS"/>
</dbReference>
<dbReference type="InterPro" id="IPR036028">
    <property type="entry name" value="SH3-like_dom_sf"/>
</dbReference>
<dbReference type="RefSeq" id="XP_038050449.1">
    <property type="nucleotide sequence ID" value="XM_038194521.1"/>
</dbReference>
<dbReference type="CDD" id="cd11828">
    <property type="entry name" value="SH3_ARHGEF9_like"/>
    <property type="match status" value="1"/>
</dbReference>
<dbReference type="SMART" id="SM00325">
    <property type="entry name" value="RhoGEF"/>
    <property type="match status" value="1"/>
</dbReference>
<feature type="region of interest" description="Disordered" evidence="6">
    <location>
        <begin position="997"/>
        <end position="1111"/>
    </location>
</feature>
<dbReference type="InterPro" id="IPR011993">
    <property type="entry name" value="PH-like_dom_sf"/>
</dbReference>
<feature type="compositionally biased region" description="Polar residues" evidence="6">
    <location>
        <begin position="809"/>
        <end position="840"/>
    </location>
</feature>
<dbReference type="InterPro" id="IPR001849">
    <property type="entry name" value="PH_domain"/>
</dbReference>
<feature type="compositionally biased region" description="Basic and acidic residues" evidence="6">
    <location>
        <begin position="2121"/>
        <end position="2149"/>
    </location>
</feature>
<proteinExistence type="predicted"/>
<dbReference type="PROSITE" id="PS50010">
    <property type="entry name" value="DH_2"/>
    <property type="match status" value="1"/>
</dbReference>
<feature type="region of interest" description="Disordered" evidence="6">
    <location>
        <begin position="559"/>
        <end position="595"/>
    </location>
</feature>
<evidence type="ECO:0000313" key="11">
    <source>
        <dbReference type="Proteomes" id="UP000887568"/>
    </source>
</evidence>
<feature type="compositionally biased region" description="Polar residues" evidence="6">
    <location>
        <begin position="198"/>
        <end position="213"/>
    </location>
</feature>
<evidence type="ECO:0000256" key="5">
    <source>
        <dbReference type="PROSITE-ProRule" id="PRU00192"/>
    </source>
</evidence>
<feature type="region of interest" description="Disordered" evidence="6">
    <location>
        <begin position="797"/>
        <end position="848"/>
    </location>
</feature>
<feature type="compositionally biased region" description="Basic and acidic residues" evidence="6">
    <location>
        <begin position="1746"/>
        <end position="1758"/>
    </location>
</feature>
<evidence type="ECO:0000313" key="10">
    <source>
        <dbReference type="EnsemblMetazoa" id="XP_038050449.1"/>
    </source>
</evidence>
<evidence type="ECO:0000256" key="1">
    <source>
        <dbReference type="ARBA" id="ARBA00004496"/>
    </source>
</evidence>
<feature type="region of interest" description="Disordered" evidence="6">
    <location>
        <begin position="150"/>
        <end position="499"/>
    </location>
</feature>
<dbReference type="Gene3D" id="2.30.29.30">
    <property type="entry name" value="Pleckstrin-homology domain (PH domain)/Phosphotyrosine-binding domain (PTB)"/>
    <property type="match status" value="1"/>
</dbReference>
<feature type="compositionally biased region" description="Polar residues" evidence="6">
    <location>
        <begin position="1420"/>
        <end position="1429"/>
    </location>
</feature>
<dbReference type="PANTHER" id="PTHR47544">
    <property type="entry name" value="RHO GUANINE NUCLEOTIDE EXCHANGE FACTOR 4"/>
    <property type="match status" value="1"/>
</dbReference>
<feature type="compositionally biased region" description="Polar residues" evidence="6">
    <location>
        <begin position="959"/>
        <end position="976"/>
    </location>
</feature>
<evidence type="ECO:0000259" key="9">
    <source>
        <dbReference type="PROSITE" id="PS50010"/>
    </source>
</evidence>
<feature type="compositionally biased region" description="Basic and acidic residues" evidence="6">
    <location>
        <begin position="1054"/>
        <end position="1063"/>
    </location>
</feature>
<feature type="domain" description="DH" evidence="9">
    <location>
        <begin position="2305"/>
        <end position="2489"/>
    </location>
</feature>
<feature type="region of interest" description="Disordered" evidence="6">
    <location>
        <begin position="1245"/>
        <end position="1281"/>
    </location>
</feature>
<accession>A0A913ZG92</accession>
<dbReference type="RefSeq" id="XP_038050448.1">
    <property type="nucleotide sequence ID" value="XM_038194520.1"/>
</dbReference>
<dbReference type="Gene3D" id="1.20.900.10">
    <property type="entry name" value="Dbl homology (DH) domain"/>
    <property type="match status" value="1"/>
</dbReference>
<dbReference type="InterPro" id="IPR000219">
    <property type="entry name" value="DH_dom"/>
</dbReference>
<feature type="compositionally biased region" description="Polar residues" evidence="6">
    <location>
        <begin position="642"/>
        <end position="654"/>
    </location>
</feature>
<feature type="compositionally biased region" description="Basic residues" evidence="6">
    <location>
        <begin position="1769"/>
        <end position="1780"/>
    </location>
</feature>
<feature type="region of interest" description="Disordered" evidence="6">
    <location>
        <begin position="609"/>
        <end position="709"/>
    </location>
</feature>
<feature type="compositionally biased region" description="Polar residues" evidence="6">
    <location>
        <begin position="337"/>
        <end position="350"/>
    </location>
</feature>
<dbReference type="InterPro" id="IPR035899">
    <property type="entry name" value="DBL_dom_sf"/>
</dbReference>
<keyword evidence="3" id="KW-0963">Cytoplasm</keyword>
<evidence type="ECO:0000259" key="7">
    <source>
        <dbReference type="PROSITE" id="PS50002"/>
    </source>
</evidence>
<feature type="compositionally biased region" description="Low complexity" evidence="6">
    <location>
        <begin position="1681"/>
        <end position="1691"/>
    </location>
</feature>
<feature type="compositionally biased region" description="Low complexity" evidence="6">
    <location>
        <begin position="52"/>
        <end position="62"/>
    </location>
</feature>
<feature type="compositionally biased region" description="Basic and acidic residues" evidence="6">
    <location>
        <begin position="1781"/>
        <end position="1805"/>
    </location>
</feature>
<feature type="region of interest" description="Disordered" evidence="6">
    <location>
        <begin position="2093"/>
        <end position="2157"/>
    </location>
</feature>
<dbReference type="InterPro" id="IPR055251">
    <property type="entry name" value="SOS1_NGEF_PH"/>
</dbReference>
<dbReference type="SMART" id="SM00233">
    <property type="entry name" value="PH"/>
    <property type="match status" value="1"/>
</dbReference>
<evidence type="ECO:0000256" key="4">
    <source>
        <dbReference type="ARBA" id="ARBA00022658"/>
    </source>
</evidence>
<keyword evidence="2 5" id="KW-0728">SH3 domain</keyword>
<feature type="compositionally biased region" description="Polar residues" evidence="6">
    <location>
        <begin position="610"/>
        <end position="619"/>
    </location>
</feature>
<feature type="compositionally biased region" description="Basic and acidic residues" evidence="6">
    <location>
        <begin position="1868"/>
        <end position="1879"/>
    </location>
</feature>
<feature type="domain" description="PH" evidence="8">
    <location>
        <begin position="2520"/>
        <end position="2624"/>
    </location>
</feature>
<dbReference type="GO" id="GO:0005085">
    <property type="term" value="F:guanyl-nucleotide exchange factor activity"/>
    <property type="evidence" value="ECO:0007669"/>
    <property type="project" value="UniProtKB-KW"/>
</dbReference>
<feature type="compositionally biased region" description="Basic and acidic residues" evidence="6">
    <location>
        <begin position="935"/>
        <end position="948"/>
    </location>
</feature>
<dbReference type="PANTHER" id="PTHR47544:SF3">
    <property type="entry name" value="RHO GUANINE NUCLEOTIDE EXCHANGE FACTOR 4 ISOFORM X1"/>
    <property type="match status" value="1"/>
</dbReference>
<evidence type="ECO:0000256" key="6">
    <source>
        <dbReference type="SAM" id="MobiDB-lite"/>
    </source>
</evidence>
<evidence type="ECO:0000256" key="3">
    <source>
        <dbReference type="ARBA" id="ARBA00022490"/>
    </source>
</evidence>
<dbReference type="Pfam" id="PF07653">
    <property type="entry name" value="SH3_2"/>
    <property type="match status" value="1"/>
</dbReference>
<dbReference type="Pfam" id="PF00621">
    <property type="entry name" value="RhoGEF"/>
    <property type="match status" value="1"/>
</dbReference>
<feature type="compositionally biased region" description="Basic residues" evidence="6">
    <location>
        <begin position="1066"/>
        <end position="1076"/>
    </location>
</feature>
<evidence type="ECO:0000259" key="8">
    <source>
        <dbReference type="PROSITE" id="PS50003"/>
    </source>
</evidence>
<feature type="compositionally biased region" description="Polar residues" evidence="6">
    <location>
        <begin position="1131"/>
        <end position="1170"/>
    </location>
</feature>
<keyword evidence="11" id="KW-1185">Reference proteome</keyword>
<name>A0A913ZG92_PATMI</name>